<dbReference type="SUPFAM" id="SSF50965">
    <property type="entry name" value="Galactose oxidase, central domain"/>
    <property type="match status" value="1"/>
</dbReference>
<accession>A0A653QNE5</accession>
<dbReference type="EMBL" id="CABWLR010000002">
    <property type="protein sequence ID" value="VXB44291.1"/>
    <property type="molecule type" value="Genomic_DNA"/>
</dbReference>
<gene>
    <name evidence="1" type="ORF">MARI151_20612</name>
</gene>
<dbReference type="InterPro" id="IPR015915">
    <property type="entry name" value="Kelch-typ_b-propeller"/>
</dbReference>
<evidence type="ECO:0000313" key="2">
    <source>
        <dbReference type="Proteomes" id="UP000430202"/>
    </source>
</evidence>
<dbReference type="Proteomes" id="UP000430202">
    <property type="component" value="Unassembled WGS sequence"/>
</dbReference>
<name>A0A653QNE5_9FLAO</name>
<dbReference type="InterPro" id="IPR011043">
    <property type="entry name" value="Gal_Oxase/kelch_b-propeller"/>
</dbReference>
<sequence length="546" mass="61186">MILNDLGKQRFMSIRKSEKKRYISIYKPFCIYNMSNRLLRLSSIKFTFSFLFIFIIACSSNEDIVIDNDDDQITEEVEEPEEEIVEPLPEGPSEQEILQSKNDLLQLLIENTLNNGVKKTWHISSASLVNATGTLDVTANSNILDDEFIFTSSNSSDEVSGILTWKKRKGINHIADANSSVANDNYSSPVELDFIINDNIEIVHPEFTLIKDTENTITGEIIVDEATNSKLMVSLVQKTSDDYKIAPTNINFKSFANFNNITSYGKTTGFVGSNNTNSLYLSYRDDSSSPRVRRVYKYDINSQVLDSTEITYTGSEFTSSRLHLIDDQLVVVGSGRVSTMKNTLDSEISTYPYASNLSRAGSAAVDSQVYLLGGDLTVLDNPKVPFKIRSLNNSTYDLQDVFTIEESRTIAEGEIVDSDLYVFGGLVENSNPYELIKTGFKYNLDNGSLDYFDLPKGIFETTACRYENLIFVSGKLPFVENEPNFFFGVLNVETNSFVETSINFESIDPSLVDIEGLTIVNDTLYIAVENISNSKIVVEYVDLNSL</sequence>
<dbReference type="AlphaFoldDB" id="A0A653QNE5"/>
<keyword evidence="2" id="KW-1185">Reference proteome</keyword>
<proteinExistence type="predicted"/>
<organism evidence="1 2">
    <name type="scientific">Maribacter litoralis</name>
    <dbReference type="NCBI Taxonomy" id="2059726"/>
    <lineage>
        <taxon>Bacteria</taxon>
        <taxon>Pseudomonadati</taxon>
        <taxon>Bacteroidota</taxon>
        <taxon>Flavobacteriia</taxon>
        <taxon>Flavobacteriales</taxon>
        <taxon>Flavobacteriaceae</taxon>
        <taxon>Maribacter</taxon>
    </lineage>
</organism>
<dbReference type="Gene3D" id="2.120.10.80">
    <property type="entry name" value="Kelch-type beta propeller"/>
    <property type="match status" value="1"/>
</dbReference>
<protein>
    <submittedName>
        <fullName evidence="1">Uncharacterized protein</fullName>
    </submittedName>
</protein>
<reference evidence="1 2" key="1">
    <citation type="submission" date="2019-10" db="EMBL/GenBank/DDBJ databases">
        <authorList>
            <person name="Karimi E."/>
        </authorList>
    </citation>
    <scope>NUCLEOTIDE SEQUENCE [LARGE SCALE GENOMIC DNA]</scope>
    <source>
        <strain evidence="1">Maribacter sp. 151</strain>
    </source>
</reference>
<evidence type="ECO:0000313" key="1">
    <source>
        <dbReference type="EMBL" id="VXB44291.1"/>
    </source>
</evidence>